<protein>
    <recommendedName>
        <fullName evidence="4">DUF4345 domain-containing protein</fullName>
    </recommendedName>
</protein>
<keyword evidence="1" id="KW-0812">Transmembrane</keyword>
<keyword evidence="3" id="KW-1185">Reference proteome</keyword>
<evidence type="ECO:0008006" key="4">
    <source>
        <dbReference type="Google" id="ProtNLM"/>
    </source>
</evidence>
<feature type="transmembrane region" description="Helical" evidence="1">
    <location>
        <begin position="51"/>
        <end position="68"/>
    </location>
</feature>
<proteinExistence type="predicted"/>
<feature type="transmembrane region" description="Helical" evidence="1">
    <location>
        <begin position="80"/>
        <end position="98"/>
    </location>
</feature>
<feature type="transmembrane region" description="Helical" evidence="1">
    <location>
        <begin position="104"/>
        <end position="124"/>
    </location>
</feature>
<dbReference type="RefSeq" id="WP_083073413.1">
    <property type="nucleotide sequence ID" value="NZ_AP022615.1"/>
</dbReference>
<sequence length="134" mass="13921">MADGSRAGYLKYLAAVTGVSSIAIGGYHFALGTASVPGATDANATVDSRERFYSAIFAGYGIAWMQAARKSPVRAGDVRLLAGIMLAGGVGRVISVAQKGRPHWFQDVLTALEFAVPAVFFGLAKAQRPTTANG</sequence>
<evidence type="ECO:0000256" key="1">
    <source>
        <dbReference type="SAM" id="Phobius"/>
    </source>
</evidence>
<keyword evidence="1" id="KW-1133">Transmembrane helix</keyword>
<dbReference type="EMBL" id="MVHR01000007">
    <property type="protein sequence ID" value="ORA74995.1"/>
    <property type="molecule type" value="Genomic_DNA"/>
</dbReference>
<comment type="caution">
    <text evidence="2">The sequence shown here is derived from an EMBL/GenBank/DDBJ whole genome shotgun (WGS) entry which is preliminary data.</text>
</comment>
<dbReference type="InterPro" id="IPR025597">
    <property type="entry name" value="DUF4345"/>
</dbReference>
<accession>A0A1X0DRL9</accession>
<reference evidence="2 3" key="1">
    <citation type="submission" date="2017-02" db="EMBL/GenBank/DDBJ databases">
        <title>The new phylogeny of genus Mycobacterium.</title>
        <authorList>
            <person name="Tortoli E."/>
            <person name="Trovato A."/>
            <person name="Cirillo D.M."/>
        </authorList>
    </citation>
    <scope>NUCLEOTIDE SEQUENCE [LARGE SCALE GENOMIC DNA]</scope>
    <source>
        <strain evidence="2 3">DSM 44471</strain>
    </source>
</reference>
<gene>
    <name evidence="2" type="ORF">BST25_07210</name>
</gene>
<dbReference type="STRING" id="53376.BST25_07210"/>
<evidence type="ECO:0000313" key="3">
    <source>
        <dbReference type="Proteomes" id="UP000192566"/>
    </source>
</evidence>
<keyword evidence="1" id="KW-0472">Membrane</keyword>
<evidence type="ECO:0000313" key="2">
    <source>
        <dbReference type="EMBL" id="ORA74995.1"/>
    </source>
</evidence>
<dbReference type="OrthoDB" id="3829850at2"/>
<organism evidence="2 3">
    <name type="scientific">Mycobacterium heidelbergense</name>
    <dbReference type="NCBI Taxonomy" id="53376"/>
    <lineage>
        <taxon>Bacteria</taxon>
        <taxon>Bacillati</taxon>
        <taxon>Actinomycetota</taxon>
        <taxon>Actinomycetes</taxon>
        <taxon>Mycobacteriales</taxon>
        <taxon>Mycobacteriaceae</taxon>
        <taxon>Mycobacterium</taxon>
        <taxon>Mycobacterium simiae complex</taxon>
    </lineage>
</organism>
<dbReference type="AlphaFoldDB" id="A0A1X0DRL9"/>
<dbReference type="Pfam" id="PF14248">
    <property type="entry name" value="DUF4345"/>
    <property type="match status" value="1"/>
</dbReference>
<feature type="transmembrane region" description="Helical" evidence="1">
    <location>
        <begin position="12"/>
        <end position="31"/>
    </location>
</feature>
<dbReference type="Proteomes" id="UP000192566">
    <property type="component" value="Unassembled WGS sequence"/>
</dbReference>
<name>A0A1X0DRL9_MYCHE</name>